<evidence type="ECO:0000256" key="1">
    <source>
        <dbReference type="SAM" id="MobiDB-lite"/>
    </source>
</evidence>
<dbReference type="SUPFAM" id="SSF143456">
    <property type="entry name" value="VC0467-like"/>
    <property type="match status" value="1"/>
</dbReference>
<proteinExistence type="predicted"/>
<accession>A0A7H0H8P3</accession>
<dbReference type="AlphaFoldDB" id="A0A7H0H8P3"/>
<organism evidence="2 3">
    <name type="scientific">Tessaracoccus defluvii</name>
    <dbReference type="NCBI Taxonomy" id="1285901"/>
    <lineage>
        <taxon>Bacteria</taxon>
        <taxon>Bacillati</taxon>
        <taxon>Actinomycetota</taxon>
        <taxon>Actinomycetes</taxon>
        <taxon>Propionibacteriales</taxon>
        <taxon>Propionibacteriaceae</taxon>
        <taxon>Tessaracoccus</taxon>
    </lineage>
</organism>
<reference evidence="2 3" key="1">
    <citation type="submission" date="2020-08" db="EMBL/GenBank/DDBJ databases">
        <title>Genome sequence of Tessaracoccus defluvii JCM 17540T.</title>
        <authorList>
            <person name="Hyun D.-W."/>
            <person name="Bae J.-W."/>
        </authorList>
    </citation>
    <scope>NUCLEOTIDE SEQUENCE [LARGE SCALE GENOMIC DNA]</scope>
    <source>
        <strain evidence="2 3">JCM 17540</strain>
    </source>
</reference>
<dbReference type="InterPro" id="IPR003774">
    <property type="entry name" value="AlgH-like"/>
</dbReference>
<sequence length="107" mass="10991">MEQTGEIAAGQLLIATQPGRSGYFDRTVILLLDHRPMGTVGVTLNVASDIDVAEALPTLVPHLRPLPGIWEGDPSTGRSSSSSVRSPLATPHPQAGSGCSATSASST</sequence>
<protein>
    <submittedName>
        <fullName evidence="2">YqgE/AlgH family protein</fullName>
    </submittedName>
</protein>
<evidence type="ECO:0000313" key="3">
    <source>
        <dbReference type="Proteomes" id="UP000516117"/>
    </source>
</evidence>
<name>A0A7H0H8P3_9ACTN</name>
<dbReference type="EMBL" id="CP060789">
    <property type="protein sequence ID" value="QNP56909.1"/>
    <property type="molecule type" value="Genomic_DNA"/>
</dbReference>
<dbReference type="RefSeq" id="WP_187722008.1">
    <property type="nucleotide sequence ID" value="NZ_CP060789.1"/>
</dbReference>
<dbReference type="KEGG" id="tdf:H9L22_06100"/>
<evidence type="ECO:0000313" key="2">
    <source>
        <dbReference type="EMBL" id="QNP56909.1"/>
    </source>
</evidence>
<gene>
    <name evidence="2" type="ORF">H9L22_06100</name>
</gene>
<dbReference type="Pfam" id="PF02622">
    <property type="entry name" value="DUF179"/>
    <property type="match status" value="1"/>
</dbReference>
<dbReference type="Proteomes" id="UP000516117">
    <property type="component" value="Chromosome"/>
</dbReference>
<feature type="region of interest" description="Disordered" evidence="1">
    <location>
        <begin position="64"/>
        <end position="107"/>
    </location>
</feature>
<keyword evidence="3" id="KW-1185">Reference proteome</keyword>
<dbReference type="Gene3D" id="3.40.1740.10">
    <property type="entry name" value="VC0467-like"/>
    <property type="match status" value="1"/>
</dbReference>
<feature type="compositionally biased region" description="Low complexity" evidence="1">
    <location>
        <begin position="95"/>
        <end position="107"/>
    </location>
</feature>